<dbReference type="GeneID" id="36548134"/>
<reference evidence="2" key="1">
    <citation type="submission" date="2016-12" db="EMBL/GenBank/DDBJ databases">
        <title>The genomes of Aspergillus section Nigri reveals drivers in fungal speciation.</title>
        <authorList>
            <consortium name="DOE Joint Genome Institute"/>
            <person name="Vesth T.C."/>
            <person name="Nybo J."/>
            <person name="Theobald S."/>
            <person name="Brandl J."/>
            <person name="Frisvad J.C."/>
            <person name="Nielsen K.F."/>
            <person name="Lyhne E.K."/>
            <person name="Kogle M.E."/>
            <person name="Kuo A."/>
            <person name="Riley R."/>
            <person name="Clum A."/>
            <person name="Nolan M."/>
            <person name="Lipzen A."/>
            <person name="Salamov A."/>
            <person name="Henrissat B."/>
            <person name="Wiebenga A."/>
            <person name="De vries R.P."/>
            <person name="Grigoriev I.V."/>
            <person name="Mortensen U.H."/>
            <person name="Andersen M.R."/>
            <person name="Baker S.E."/>
        </authorList>
    </citation>
    <scope>NUCLEOTIDE SEQUENCE</scope>
    <source>
        <strain evidence="2">IBT 28561</strain>
    </source>
</reference>
<dbReference type="RefSeq" id="XP_024688344.1">
    <property type="nucleotide sequence ID" value="XM_024840610.1"/>
</dbReference>
<accession>A0A2I1CQ57</accession>
<dbReference type="Proteomes" id="UP000234254">
    <property type="component" value="Unassembled WGS sequence"/>
</dbReference>
<organism evidence="2 3">
    <name type="scientific">Aspergillus campestris (strain IBT 28561)</name>
    <dbReference type="NCBI Taxonomy" id="1392248"/>
    <lineage>
        <taxon>Eukaryota</taxon>
        <taxon>Fungi</taxon>
        <taxon>Dikarya</taxon>
        <taxon>Ascomycota</taxon>
        <taxon>Pezizomycotina</taxon>
        <taxon>Eurotiomycetes</taxon>
        <taxon>Eurotiomycetidae</taxon>
        <taxon>Eurotiales</taxon>
        <taxon>Aspergillaceae</taxon>
        <taxon>Aspergillus</taxon>
        <taxon>Aspergillus subgen. Circumdati</taxon>
    </lineage>
</organism>
<keyword evidence="3" id="KW-1185">Reference proteome</keyword>
<feature type="compositionally biased region" description="Gly residues" evidence="1">
    <location>
        <begin position="98"/>
        <end position="112"/>
    </location>
</feature>
<comment type="caution">
    <text evidence="2">The sequence shown here is derived from an EMBL/GenBank/DDBJ whole genome shotgun (WGS) entry which is preliminary data.</text>
</comment>
<evidence type="ECO:0000313" key="2">
    <source>
        <dbReference type="EMBL" id="PKX99749.1"/>
    </source>
</evidence>
<gene>
    <name evidence="2" type="ORF">P168DRAFT_322860</name>
</gene>
<dbReference type="EMBL" id="MSFM01000031">
    <property type="protein sequence ID" value="PKX99749.1"/>
    <property type="molecule type" value="Genomic_DNA"/>
</dbReference>
<feature type="region of interest" description="Disordered" evidence="1">
    <location>
        <begin position="22"/>
        <end position="112"/>
    </location>
</feature>
<feature type="compositionally biased region" description="Low complexity" evidence="1">
    <location>
        <begin position="84"/>
        <end position="97"/>
    </location>
</feature>
<protein>
    <submittedName>
        <fullName evidence="2">Uncharacterized protein</fullName>
    </submittedName>
</protein>
<evidence type="ECO:0000256" key="1">
    <source>
        <dbReference type="SAM" id="MobiDB-lite"/>
    </source>
</evidence>
<proteinExistence type="predicted"/>
<name>A0A2I1CQ57_ASPC2</name>
<dbReference type="AlphaFoldDB" id="A0A2I1CQ57"/>
<dbReference type="VEuPathDB" id="FungiDB:P168DRAFT_322860"/>
<evidence type="ECO:0000313" key="3">
    <source>
        <dbReference type="Proteomes" id="UP000234254"/>
    </source>
</evidence>
<sequence>MAVGANWRVCHTKWATRFAPNRAGRGLGRFHGPVHHLAGAPSPSPRDPRDPATPATPTSPGVLVAGPAPTGECPGAPSHGPGPTAADGDITAAAGCLGADGGRGRTGGVPDG</sequence>